<keyword evidence="3" id="KW-1185">Reference proteome</keyword>
<name>A0A285PGU2_9HYPH</name>
<dbReference type="Proteomes" id="UP000219439">
    <property type="component" value="Unassembled WGS sequence"/>
</dbReference>
<gene>
    <name evidence="2" type="ORF">SAMN06265368_4064</name>
</gene>
<dbReference type="OrthoDB" id="8441904at2"/>
<sequence length="205" mass="22786">MLNEIEVIRRACDRIGIRAPENLSEEVTAGVTADRLYEQEASFALTLYPWSFAQKLVRLTKLDDEPIAGFSVIFQMPVGDNVLLLDRVTDQPDIPDRNFTDFKRFGDKIYSNADDLYAVVRSMASPHLWSPIFAKAVSTGLAGLLIEAIASDGKRADELKRQAYGNPSEQNRGGLIGTAMQTDSSTTPNKRMRMGRNPLTEAWSS</sequence>
<proteinExistence type="predicted"/>
<feature type="region of interest" description="Disordered" evidence="1">
    <location>
        <begin position="164"/>
        <end position="205"/>
    </location>
</feature>
<accession>A0A285PGU2</accession>
<organism evidence="2 3">
    <name type="scientific">Cohaesibacter gelatinilyticus</name>
    <dbReference type="NCBI Taxonomy" id="372072"/>
    <lineage>
        <taxon>Bacteria</taxon>
        <taxon>Pseudomonadati</taxon>
        <taxon>Pseudomonadota</taxon>
        <taxon>Alphaproteobacteria</taxon>
        <taxon>Hyphomicrobiales</taxon>
        <taxon>Cohaesibacteraceae</taxon>
    </lineage>
</organism>
<dbReference type="EMBL" id="OBEL01000006">
    <property type="protein sequence ID" value="SNZ20950.1"/>
    <property type="molecule type" value="Genomic_DNA"/>
</dbReference>
<reference evidence="2 3" key="1">
    <citation type="submission" date="2017-09" db="EMBL/GenBank/DDBJ databases">
        <authorList>
            <person name="Ehlers B."/>
            <person name="Leendertz F.H."/>
        </authorList>
    </citation>
    <scope>NUCLEOTIDE SEQUENCE [LARGE SCALE GENOMIC DNA]</scope>
    <source>
        <strain evidence="2 3">DSM 18289</strain>
    </source>
</reference>
<protein>
    <submittedName>
        <fullName evidence="2">Uncharacterized protein</fullName>
    </submittedName>
</protein>
<dbReference type="AlphaFoldDB" id="A0A285PGU2"/>
<evidence type="ECO:0000313" key="2">
    <source>
        <dbReference type="EMBL" id="SNZ20950.1"/>
    </source>
</evidence>
<evidence type="ECO:0000256" key="1">
    <source>
        <dbReference type="SAM" id="MobiDB-lite"/>
    </source>
</evidence>
<feature type="compositionally biased region" description="Polar residues" evidence="1">
    <location>
        <begin position="179"/>
        <end position="189"/>
    </location>
</feature>
<dbReference type="RefSeq" id="WP_097155326.1">
    <property type="nucleotide sequence ID" value="NZ_OBEL01000006.1"/>
</dbReference>
<evidence type="ECO:0000313" key="3">
    <source>
        <dbReference type="Proteomes" id="UP000219439"/>
    </source>
</evidence>